<proteinExistence type="predicted"/>
<name>A0A8S5MBK4_9CAUD</name>
<organism evidence="1">
    <name type="scientific">Myoviridae sp. ct9Fw19</name>
    <dbReference type="NCBI Taxonomy" id="2826624"/>
    <lineage>
        <taxon>Viruses</taxon>
        <taxon>Duplodnaviria</taxon>
        <taxon>Heunggongvirae</taxon>
        <taxon>Uroviricota</taxon>
        <taxon>Caudoviricetes</taxon>
    </lineage>
</organism>
<evidence type="ECO:0000313" key="1">
    <source>
        <dbReference type="EMBL" id="DAD79693.1"/>
    </source>
</evidence>
<dbReference type="EMBL" id="BK014870">
    <property type="protein sequence ID" value="DAD79693.1"/>
    <property type="molecule type" value="Genomic_DNA"/>
</dbReference>
<accession>A0A8S5MBK4</accession>
<sequence>MIWSSRSVGIVPAPFRPGPVSYWYQIEYSIILQPLHYVEVW</sequence>
<reference evidence="1" key="1">
    <citation type="journal article" date="2021" name="Proc. Natl. Acad. Sci. U.S.A.">
        <title>A Catalog of Tens of Thousands of Viruses from Human Metagenomes Reveals Hidden Associations with Chronic Diseases.</title>
        <authorList>
            <person name="Tisza M.J."/>
            <person name="Buck C.B."/>
        </authorList>
    </citation>
    <scope>NUCLEOTIDE SEQUENCE</scope>
    <source>
        <strain evidence="1">Ct9Fw19</strain>
    </source>
</reference>
<protein>
    <submittedName>
        <fullName evidence="1">Uncharacterized protein</fullName>
    </submittedName>
</protein>